<gene>
    <name evidence="1" type="ORF">GCM10009839_58930</name>
</gene>
<keyword evidence="2" id="KW-1185">Reference proteome</keyword>
<evidence type="ECO:0000313" key="1">
    <source>
        <dbReference type="EMBL" id="GAA2046618.1"/>
    </source>
</evidence>
<sequence length="176" mass="19507">MPLLPHIRLLVPDGAPRVTAVSELPMTRAGLCWVAYVRLGERMLGTIENAGTGETEFFAADDDSVYTWADFAAFAADCRRDGAPLDPEAVMELLVEEFDCASIVRDVHGHAGTYARQTMDGRITGWAEVDQRPRTHDELMGVARQLSPRPAHGSGDVAWQVWTGRIWRTLPIPDYD</sequence>
<dbReference type="RefSeq" id="WP_344668928.1">
    <property type="nucleotide sequence ID" value="NZ_BAAAQN010000041.1"/>
</dbReference>
<protein>
    <submittedName>
        <fullName evidence="1">Uncharacterized protein</fullName>
    </submittedName>
</protein>
<proteinExistence type="predicted"/>
<dbReference type="Proteomes" id="UP001500751">
    <property type="component" value="Unassembled WGS sequence"/>
</dbReference>
<organism evidence="1 2">
    <name type="scientific">Catenulispora yoronensis</name>
    <dbReference type="NCBI Taxonomy" id="450799"/>
    <lineage>
        <taxon>Bacteria</taxon>
        <taxon>Bacillati</taxon>
        <taxon>Actinomycetota</taxon>
        <taxon>Actinomycetes</taxon>
        <taxon>Catenulisporales</taxon>
        <taxon>Catenulisporaceae</taxon>
        <taxon>Catenulispora</taxon>
    </lineage>
</organism>
<comment type="caution">
    <text evidence="1">The sequence shown here is derived from an EMBL/GenBank/DDBJ whole genome shotgun (WGS) entry which is preliminary data.</text>
</comment>
<name>A0ABP5GL39_9ACTN</name>
<reference evidence="2" key="1">
    <citation type="journal article" date="2019" name="Int. J. Syst. Evol. Microbiol.">
        <title>The Global Catalogue of Microorganisms (GCM) 10K type strain sequencing project: providing services to taxonomists for standard genome sequencing and annotation.</title>
        <authorList>
            <consortium name="The Broad Institute Genomics Platform"/>
            <consortium name="The Broad Institute Genome Sequencing Center for Infectious Disease"/>
            <person name="Wu L."/>
            <person name="Ma J."/>
        </authorList>
    </citation>
    <scope>NUCLEOTIDE SEQUENCE [LARGE SCALE GENOMIC DNA]</scope>
    <source>
        <strain evidence="2">JCM 16014</strain>
    </source>
</reference>
<dbReference type="EMBL" id="BAAAQN010000041">
    <property type="protein sequence ID" value="GAA2046618.1"/>
    <property type="molecule type" value="Genomic_DNA"/>
</dbReference>
<evidence type="ECO:0000313" key="2">
    <source>
        <dbReference type="Proteomes" id="UP001500751"/>
    </source>
</evidence>
<accession>A0ABP5GL39</accession>